<sequence length="41" mass="4768">MINKIVNNRLNKRFGENKLESPTVYLGGKYITRMVFAIPLQ</sequence>
<proteinExistence type="predicted"/>
<reference evidence="1 2" key="1">
    <citation type="submission" date="2024-06" db="EMBL/GenBank/DDBJ databases">
        <title>Sorghum-associated microbial communities from plants grown in Nebraska, USA.</title>
        <authorList>
            <person name="Schachtman D."/>
        </authorList>
    </citation>
    <scope>NUCLEOTIDE SEQUENCE [LARGE SCALE GENOMIC DNA]</scope>
    <source>
        <strain evidence="1 2">1288</strain>
    </source>
</reference>
<protein>
    <submittedName>
        <fullName evidence="1">Uncharacterized protein</fullName>
    </submittedName>
</protein>
<dbReference type="Proteomes" id="UP001549104">
    <property type="component" value="Unassembled WGS sequence"/>
</dbReference>
<comment type="caution">
    <text evidence="1">The sequence shown here is derived from an EMBL/GenBank/DDBJ whole genome shotgun (WGS) entry which is preliminary data.</text>
</comment>
<keyword evidence="2" id="KW-1185">Reference proteome</keyword>
<evidence type="ECO:0000313" key="2">
    <source>
        <dbReference type="Proteomes" id="UP001549104"/>
    </source>
</evidence>
<dbReference type="EMBL" id="JBEPME010000001">
    <property type="protein sequence ID" value="MET3654952.1"/>
    <property type="molecule type" value="Genomic_DNA"/>
</dbReference>
<evidence type="ECO:0000313" key="1">
    <source>
        <dbReference type="EMBL" id="MET3654952.1"/>
    </source>
</evidence>
<name>A0ABV2K1K1_SPOPS</name>
<organism evidence="1 2">
    <name type="scientific">Sporosarcina psychrophila</name>
    <name type="common">Bacillus psychrophilus</name>
    <dbReference type="NCBI Taxonomy" id="1476"/>
    <lineage>
        <taxon>Bacteria</taxon>
        <taxon>Bacillati</taxon>
        <taxon>Bacillota</taxon>
        <taxon>Bacilli</taxon>
        <taxon>Bacillales</taxon>
        <taxon>Caryophanaceae</taxon>
        <taxon>Sporosarcina</taxon>
    </lineage>
</organism>
<accession>A0ABV2K1K1</accession>
<gene>
    <name evidence="1" type="ORF">ABIC55_000036</name>
</gene>